<reference evidence="3" key="1">
    <citation type="submission" date="2016-03" db="EMBL/GenBank/DDBJ databases">
        <title>Co-evolution between Pasteurellaceae and their hosts.</title>
        <authorList>
            <person name="Hansen M.J."/>
            <person name="Bojesen A.M."/>
            <person name="Planet P."/>
        </authorList>
    </citation>
    <scope>NUCLEOTIDE SEQUENCE</scope>
    <source>
        <strain evidence="3">146/S8/89</strain>
    </source>
</reference>
<comment type="caution">
    <text evidence="3">The sequence shown here is derived from an EMBL/GenBank/DDBJ whole genome shotgun (WGS) entry which is preliminary data.</text>
</comment>
<dbReference type="Proteomes" id="UP001155500">
    <property type="component" value="Unassembled WGS sequence"/>
</dbReference>
<sequence length="74" mass="8476">MRYELDTKGHLCPYPLMQAKKKIVELQIGDELAIQFTCAEATENLPRWAAENDYPVIHFAQIGDATWEIVIKKA</sequence>
<dbReference type="CDD" id="cd00291">
    <property type="entry name" value="SirA_YedF_YeeD"/>
    <property type="match status" value="1"/>
</dbReference>
<dbReference type="PANTHER" id="PTHR33279">
    <property type="entry name" value="SULFUR CARRIER PROTEIN YEDF-RELATED"/>
    <property type="match status" value="1"/>
</dbReference>
<name>A0A9X4SH27_9PAST</name>
<dbReference type="InterPro" id="IPR036868">
    <property type="entry name" value="TusA-like_sf"/>
</dbReference>
<proteinExistence type="inferred from homology"/>
<comment type="similarity">
    <text evidence="1">Belongs to the sulfur carrier protein TusA family.</text>
</comment>
<feature type="domain" description="UPF0033" evidence="2">
    <location>
        <begin position="5"/>
        <end position="29"/>
    </location>
</feature>
<protein>
    <submittedName>
        <fullName evidence="3">Oxidoreductase</fullName>
    </submittedName>
</protein>
<accession>A0A9X4SH27</accession>
<dbReference type="SUPFAM" id="SSF64307">
    <property type="entry name" value="SirA-like"/>
    <property type="match status" value="1"/>
</dbReference>
<evidence type="ECO:0000313" key="4">
    <source>
        <dbReference type="Proteomes" id="UP001155500"/>
    </source>
</evidence>
<dbReference type="RefSeq" id="WP_279571716.1">
    <property type="nucleotide sequence ID" value="NZ_LWID01000001.1"/>
</dbReference>
<dbReference type="PANTHER" id="PTHR33279:SF6">
    <property type="entry name" value="SULFUR CARRIER PROTEIN YEDF-RELATED"/>
    <property type="match status" value="1"/>
</dbReference>
<dbReference type="EMBL" id="LWID01000001">
    <property type="protein sequence ID" value="MDG6894222.1"/>
    <property type="molecule type" value="Genomic_DNA"/>
</dbReference>
<evidence type="ECO:0000256" key="1">
    <source>
        <dbReference type="ARBA" id="ARBA00008984"/>
    </source>
</evidence>
<dbReference type="Pfam" id="PF01206">
    <property type="entry name" value="TusA"/>
    <property type="match status" value="1"/>
</dbReference>
<gene>
    <name evidence="3" type="ORF">A6A20_00910</name>
</gene>
<evidence type="ECO:0000313" key="3">
    <source>
        <dbReference type="EMBL" id="MDG6894222.1"/>
    </source>
</evidence>
<keyword evidence="4" id="KW-1185">Reference proteome</keyword>
<dbReference type="AlphaFoldDB" id="A0A9X4SH27"/>
<organism evidence="3 4">
    <name type="scientific">Volucribacter amazonae</name>
    <dbReference type="NCBI Taxonomy" id="256731"/>
    <lineage>
        <taxon>Bacteria</taxon>
        <taxon>Pseudomonadati</taxon>
        <taxon>Pseudomonadota</taxon>
        <taxon>Gammaproteobacteria</taxon>
        <taxon>Pasteurellales</taxon>
        <taxon>Pasteurellaceae</taxon>
        <taxon>Volucribacter</taxon>
    </lineage>
</organism>
<dbReference type="PROSITE" id="PS01148">
    <property type="entry name" value="UPF0033"/>
    <property type="match status" value="1"/>
</dbReference>
<evidence type="ECO:0000259" key="2">
    <source>
        <dbReference type="PROSITE" id="PS01148"/>
    </source>
</evidence>
<dbReference type="InterPro" id="IPR001455">
    <property type="entry name" value="TusA-like"/>
</dbReference>
<dbReference type="Gene3D" id="3.30.110.40">
    <property type="entry name" value="TusA-like domain"/>
    <property type="match status" value="1"/>
</dbReference>